<name>A0A0L0FTF1_9EUKA</name>
<accession>A0A0L0FTF1</accession>
<protein>
    <submittedName>
        <fullName evidence="1">Uncharacterized protein</fullName>
    </submittedName>
</protein>
<keyword evidence="2" id="KW-1185">Reference proteome</keyword>
<dbReference type="AlphaFoldDB" id="A0A0L0FTF1"/>
<proteinExistence type="predicted"/>
<dbReference type="EMBL" id="KQ242234">
    <property type="protein sequence ID" value="KNC79851.1"/>
    <property type="molecule type" value="Genomic_DNA"/>
</dbReference>
<organism evidence="1 2">
    <name type="scientific">Sphaeroforma arctica JP610</name>
    <dbReference type="NCBI Taxonomy" id="667725"/>
    <lineage>
        <taxon>Eukaryota</taxon>
        <taxon>Ichthyosporea</taxon>
        <taxon>Ichthyophonida</taxon>
        <taxon>Sphaeroforma</taxon>
    </lineage>
</organism>
<reference evidence="1 2" key="1">
    <citation type="submission" date="2011-02" db="EMBL/GenBank/DDBJ databases">
        <title>The Genome Sequence of Sphaeroforma arctica JP610.</title>
        <authorList>
            <consortium name="The Broad Institute Genome Sequencing Platform"/>
            <person name="Russ C."/>
            <person name="Cuomo C."/>
            <person name="Young S.K."/>
            <person name="Zeng Q."/>
            <person name="Gargeya S."/>
            <person name="Alvarado L."/>
            <person name="Berlin A."/>
            <person name="Chapman S.B."/>
            <person name="Chen Z."/>
            <person name="Freedman E."/>
            <person name="Gellesch M."/>
            <person name="Goldberg J."/>
            <person name="Griggs A."/>
            <person name="Gujja S."/>
            <person name="Heilman E."/>
            <person name="Heiman D."/>
            <person name="Howarth C."/>
            <person name="Mehta T."/>
            <person name="Neiman D."/>
            <person name="Pearson M."/>
            <person name="Roberts A."/>
            <person name="Saif S."/>
            <person name="Shea T."/>
            <person name="Shenoy N."/>
            <person name="Sisk P."/>
            <person name="Stolte C."/>
            <person name="Sykes S."/>
            <person name="White J."/>
            <person name="Yandava C."/>
            <person name="Burger G."/>
            <person name="Gray M.W."/>
            <person name="Holland P.W.H."/>
            <person name="King N."/>
            <person name="Lang F.B.F."/>
            <person name="Roger A.J."/>
            <person name="Ruiz-Trillo I."/>
            <person name="Haas B."/>
            <person name="Nusbaum C."/>
            <person name="Birren B."/>
        </authorList>
    </citation>
    <scope>NUCLEOTIDE SEQUENCE [LARGE SCALE GENOMIC DNA]</scope>
    <source>
        <strain evidence="1 2">JP610</strain>
    </source>
</reference>
<dbReference type="GeneID" id="25908278"/>
<dbReference type="RefSeq" id="XP_014153753.1">
    <property type="nucleotide sequence ID" value="XM_014298278.1"/>
</dbReference>
<gene>
    <name evidence="1" type="ORF">SARC_07774</name>
</gene>
<evidence type="ECO:0000313" key="1">
    <source>
        <dbReference type="EMBL" id="KNC79851.1"/>
    </source>
</evidence>
<dbReference type="Proteomes" id="UP000054560">
    <property type="component" value="Unassembled WGS sequence"/>
</dbReference>
<sequence length="202" mass="22456">MAQEVELLIQDHELRAVLLDVARQNYSDDRDLCSNEAGDLNIEWSLRKKVLEFAKDAEAGNSSRNINQSSRPQSWTERMFLPEDGSRSLKLSNLSNKAFSNDALFARVTVERDDHSSQKSLTPKEKGPIFVLPTGVIDVGESDGTAKTSRSIENTYFKRQVSCNESASGALELKPKLFASDNITLDCNNINGSRIISEAEDD</sequence>
<evidence type="ECO:0000313" key="2">
    <source>
        <dbReference type="Proteomes" id="UP000054560"/>
    </source>
</evidence>